<dbReference type="Gene3D" id="1.10.10.10">
    <property type="entry name" value="Winged helix-like DNA-binding domain superfamily/Winged helix DNA-binding domain"/>
    <property type="match status" value="1"/>
</dbReference>
<dbReference type="STRING" id="643562.Daes_2226"/>
<dbReference type="NCBIfam" id="NF040786">
    <property type="entry name" value="LysR_Sec_metab"/>
    <property type="match status" value="1"/>
</dbReference>
<keyword evidence="3" id="KW-0238">DNA-binding</keyword>
<dbReference type="Pfam" id="PF03466">
    <property type="entry name" value="LysR_substrate"/>
    <property type="match status" value="1"/>
</dbReference>
<sequence>MDIRKLEAFYNVYELQNFSKAGEVMYLSQPTISSHVANLEAELGVKLFDRLGRRVIPTQAGEILYRSAVAIFENVKQARTSIEVLRDTVAGELVIGCSTIPAHHMLPEYLAVFGAQYSQVSFTVHTSDSGDVIAKVTEGQWPVGIVGHKPEGEDLAAHALLEDETVVVASRGASWLPRSSGPVPVSQLALLPWVMRERGSATRQALEDTLGRIGLSLQDINVRCWVDGTCEAVAHVLSGVGLSVTSELATRQLVESGALVRLDVPELMGRRRFHLIYHKGRQMFPAYKAFVDFCLSR</sequence>
<dbReference type="SUPFAM" id="SSF53850">
    <property type="entry name" value="Periplasmic binding protein-like II"/>
    <property type="match status" value="1"/>
</dbReference>
<dbReference type="InterPro" id="IPR047788">
    <property type="entry name" value="LysR-like_Sec_metab"/>
</dbReference>
<dbReference type="AlphaFoldDB" id="E6VT73"/>
<evidence type="ECO:0000256" key="4">
    <source>
        <dbReference type="ARBA" id="ARBA00023163"/>
    </source>
</evidence>
<comment type="similarity">
    <text evidence="1">Belongs to the LysR transcriptional regulatory family.</text>
</comment>
<evidence type="ECO:0000259" key="5">
    <source>
        <dbReference type="PROSITE" id="PS50931"/>
    </source>
</evidence>
<dbReference type="OrthoDB" id="9808620at2"/>
<dbReference type="Pfam" id="PF00126">
    <property type="entry name" value="HTH_1"/>
    <property type="match status" value="1"/>
</dbReference>
<reference evidence="6 7" key="2">
    <citation type="journal article" date="2014" name="Genome Announc.">
        <title>Complete Genome Sequence of the Subsurface, Mesophilic Sulfate-Reducing Bacterium Desulfovibrio aespoeensis Aspo-2.</title>
        <authorList>
            <person name="Pedersen K."/>
            <person name="Bengtsson A."/>
            <person name="Edlund J."/>
            <person name="Rabe L."/>
            <person name="Hazen T."/>
            <person name="Chakraborty R."/>
            <person name="Goodwin L."/>
            <person name="Shapiro N."/>
        </authorList>
    </citation>
    <scope>NUCLEOTIDE SEQUENCE [LARGE SCALE GENOMIC DNA]</scope>
    <source>
        <strain evidence="7">ATCC 700646 / DSM 10631 / Aspo-2</strain>
    </source>
</reference>
<dbReference type="RefSeq" id="WP_013515144.1">
    <property type="nucleotide sequence ID" value="NC_014844.1"/>
</dbReference>
<dbReference type="PRINTS" id="PR00039">
    <property type="entry name" value="HTHLYSR"/>
</dbReference>
<evidence type="ECO:0000256" key="1">
    <source>
        <dbReference type="ARBA" id="ARBA00009437"/>
    </source>
</evidence>
<evidence type="ECO:0000256" key="2">
    <source>
        <dbReference type="ARBA" id="ARBA00023015"/>
    </source>
</evidence>
<dbReference type="SUPFAM" id="SSF46785">
    <property type="entry name" value="Winged helix' DNA-binding domain"/>
    <property type="match status" value="1"/>
</dbReference>
<dbReference type="GO" id="GO:0003700">
    <property type="term" value="F:DNA-binding transcription factor activity"/>
    <property type="evidence" value="ECO:0007669"/>
    <property type="project" value="InterPro"/>
</dbReference>
<feature type="domain" description="HTH lysR-type" evidence="5">
    <location>
        <begin position="1"/>
        <end position="58"/>
    </location>
</feature>
<keyword evidence="7" id="KW-1185">Reference proteome</keyword>
<accession>E6VT73</accession>
<organism evidence="6 7">
    <name type="scientific">Pseudodesulfovibrio aespoeensis (strain ATCC 700646 / DSM 10631 / Aspo-2)</name>
    <name type="common">Desulfovibrio aespoeensis</name>
    <dbReference type="NCBI Taxonomy" id="643562"/>
    <lineage>
        <taxon>Bacteria</taxon>
        <taxon>Pseudomonadati</taxon>
        <taxon>Thermodesulfobacteriota</taxon>
        <taxon>Desulfovibrionia</taxon>
        <taxon>Desulfovibrionales</taxon>
        <taxon>Desulfovibrionaceae</taxon>
    </lineage>
</organism>
<dbReference type="InterPro" id="IPR000847">
    <property type="entry name" value="LysR_HTH_N"/>
</dbReference>
<keyword evidence="4" id="KW-0804">Transcription</keyword>
<dbReference type="eggNOG" id="COG0583">
    <property type="taxonomic scope" value="Bacteria"/>
</dbReference>
<dbReference type="InterPro" id="IPR005119">
    <property type="entry name" value="LysR_subst-bd"/>
</dbReference>
<keyword evidence="2" id="KW-0805">Transcription regulation</keyword>
<dbReference type="InterPro" id="IPR036390">
    <property type="entry name" value="WH_DNA-bd_sf"/>
</dbReference>
<dbReference type="PANTHER" id="PTHR30126">
    <property type="entry name" value="HTH-TYPE TRANSCRIPTIONAL REGULATOR"/>
    <property type="match status" value="1"/>
</dbReference>
<gene>
    <name evidence="6" type="ordered locus">Daes_2226</name>
</gene>
<reference evidence="7" key="1">
    <citation type="submission" date="2010-12" db="EMBL/GenBank/DDBJ databases">
        <title>Complete sequence of Desulfovibrio aespoeensis Aspo-2.</title>
        <authorList>
            <consortium name="US DOE Joint Genome Institute"/>
            <person name="Lucas S."/>
            <person name="Copeland A."/>
            <person name="Lapidus A."/>
            <person name="Cheng J.-F."/>
            <person name="Goodwin L."/>
            <person name="Pitluck S."/>
            <person name="Chertkov O."/>
            <person name="Misra M."/>
            <person name="Detter J.C."/>
            <person name="Han C."/>
            <person name="Tapia R."/>
            <person name="Land M."/>
            <person name="Hauser L."/>
            <person name="Kyrpides N."/>
            <person name="Ivanova N."/>
            <person name="Ovchinnikova G."/>
            <person name="Pedersen K."/>
            <person name="Jagevall S."/>
            <person name="Hazen T."/>
            <person name="Woyke T."/>
        </authorList>
    </citation>
    <scope>NUCLEOTIDE SEQUENCE [LARGE SCALE GENOMIC DNA]</scope>
    <source>
        <strain evidence="7">ATCC 700646 / DSM 10631 / Aspo-2</strain>
    </source>
</reference>
<dbReference type="GO" id="GO:0000976">
    <property type="term" value="F:transcription cis-regulatory region binding"/>
    <property type="evidence" value="ECO:0007669"/>
    <property type="project" value="TreeGrafter"/>
</dbReference>
<protein>
    <submittedName>
        <fullName evidence="6">LysR substrate-binding protein</fullName>
    </submittedName>
</protein>
<name>E6VT73_PSEA9</name>
<dbReference type="InterPro" id="IPR036388">
    <property type="entry name" value="WH-like_DNA-bd_sf"/>
</dbReference>
<dbReference type="HOGENOM" id="CLU_039613_6_1_7"/>
<dbReference type="FunFam" id="1.10.10.10:FF:000001">
    <property type="entry name" value="LysR family transcriptional regulator"/>
    <property type="match status" value="1"/>
</dbReference>
<dbReference type="EMBL" id="CP002431">
    <property type="protein sequence ID" value="ADU63232.1"/>
    <property type="molecule type" value="Genomic_DNA"/>
</dbReference>
<evidence type="ECO:0000313" key="7">
    <source>
        <dbReference type="Proteomes" id="UP000002191"/>
    </source>
</evidence>
<dbReference type="PROSITE" id="PS50931">
    <property type="entry name" value="HTH_LYSR"/>
    <property type="match status" value="1"/>
</dbReference>
<dbReference type="PANTHER" id="PTHR30126:SF64">
    <property type="entry name" value="HTH-TYPE TRANSCRIPTIONAL REGULATOR CITR"/>
    <property type="match status" value="1"/>
</dbReference>
<dbReference type="Proteomes" id="UP000002191">
    <property type="component" value="Chromosome"/>
</dbReference>
<evidence type="ECO:0000256" key="3">
    <source>
        <dbReference type="ARBA" id="ARBA00023125"/>
    </source>
</evidence>
<evidence type="ECO:0000313" key="6">
    <source>
        <dbReference type="EMBL" id="ADU63232.1"/>
    </source>
</evidence>
<proteinExistence type="inferred from homology"/>
<dbReference type="Gene3D" id="3.40.190.10">
    <property type="entry name" value="Periplasmic binding protein-like II"/>
    <property type="match status" value="2"/>
</dbReference>
<dbReference type="KEGG" id="das:Daes_2226"/>